<dbReference type="PROSITE" id="PS50928">
    <property type="entry name" value="ABC_TM1"/>
    <property type="match status" value="1"/>
</dbReference>
<proteinExistence type="inferred from homology"/>
<evidence type="ECO:0000313" key="9">
    <source>
        <dbReference type="EMBL" id="GAA1776639.1"/>
    </source>
</evidence>
<dbReference type="PANTHER" id="PTHR43163">
    <property type="entry name" value="DIPEPTIDE TRANSPORT SYSTEM PERMEASE PROTEIN DPPB-RELATED"/>
    <property type="match status" value="1"/>
</dbReference>
<feature type="domain" description="ABC transmembrane type-1" evidence="8">
    <location>
        <begin position="97"/>
        <end position="299"/>
    </location>
</feature>
<accession>A0ABN2L633</accession>
<keyword evidence="10" id="KW-1185">Reference proteome</keyword>
<protein>
    <submittedName>
        <fullName evidence="9">ABC transporter permease</fullName>
    </submittedName>
</protein>
<dbReference type="Gene3D" id="1.10.3720.10">
    <property type="entry name" value="MetI-like"/>
    <property type="match status" value="1"/>
</dbReference>
<dbReference type="Pfam" id="PF19300">
    <property type="entry name" value="BPD_transp_1_N"/>
    <property type="match status" value="1"/>
</dbReference>
<dbReference type="RefSeq" id="WP_344028006.1">
    <property type="nucleotide sequence ID" value="NZ_BAAAOB010000001.1"/>
</dbReference>
<feature type="transmembrane region" description="Helical" evidence="7">
    <location>
        <begin position="12"/>
        <end position="31"/>
    </location>
</feature>
<keyword evidence="2 7" id="KW-0813">Transport</keyword>
<evidence type="ECO:0000313" key="10">
    <source>
        <dbReference type="Proteomes" id="UP001500851"/>
    </source>
</evidence>
<keyword evidence="6 7" id="KW-0472">Membrane</keyword>
<sequence length="314" mass="33500">MNRFAFVGRRLIFAVPLLVAIVLLVFLILQITPGDPARQVVGLRASAEDVARVRAEMGLDRPVLVQFLDYLFGVARGDLGMSFKSGEPVAGMIADRFPVTAGLLGLGLLISLLVSIPVAILTSRRRGGAARAVVSTLEIGGLALPSFWIGIVLVLVIALPTGWFPAGGIGETPGDHLRSLILPAVTLAITVAPLQIRSLRESILETRERDFVTLARTLGVSRSRTMRHFVLRNAAAPSVSLFALNIGFLLFDAVVIESTFALPGVGQGIVLAAKQRDIPAIQGYTLLFAVIVVLVYLIADVVNAALDPRVKVES</sequence>
<dbReference type="Proteomes" id="UP001500851">
    <property type="component" value="Unassembled WGS sequence"/>
</dbReference>
<dbReference type="InterPro" id="IPR000515">
    <property type="entry name" value="MetI-like"/>
</dbReference>
<comment type="subcellular location">
    <subcellularLocation>
        <location evidence="1 7">Cell membrane</location>
        <topology evidence="1 7">Multi-pass membrane protein</topology>
    </subcellularLocation>
</comment>
<keyword evidence="5 7" id="KW-1133">Transmembrane helix</keyword>
<comment type="caution">
    <text evidence="9">The sequence shown here is derived from an EMBL/GenBank/DDBJ whole genome shotgun (WGS) entry which is preliminary data.</text>
</comment>
<dbReference type="CDD" id="cd06261">
    <property type="entry name" value="TM_PBP2"/>
    <property type="match status" value="1"/>
</dbReference>
<dbReference type="InterPro" id="IPR045621">
    <property type="entry name" value="BPD_transp_1_N"/>
</dbReference>
<feature type="transmembrane region" description="Helical" evidence="7">
    <location>
        <begin position="285"/>
        <end position="306"/>
    </location>
</feature>
<feature type="transmembrane region" description="Helical" evidence="7">
    <location>
        <begin position="101"/>
        <end position="121"/>
    </location>
</feature>
<evidence type="ECO:0000256" key="1">
    <source>
        <dbReference type="ARBA" id="ARBA00004651"/>
    </source>
</evidence>
<name>A0ABN2L633_9MICO</name>
<comment type="similarity">
    <text evidence="7">Belongs to the binding-protein-dependent transport system permease family.</text>
</comment>
<dbReference type="PANTHER" id="PTHR43163:SF6">
    <property type="entry name" value="DIPEPTIDE TRANSPORT SYSTEM PERMEASE PROTEIN DPPB-RELATED"/>
    <property type="match status" value="1"/>
</dbReference>
<keyword evidence="4 7" id="KW-0812">Transmembrane</keyword>
<evidence type="ECO:0000259" key="8">
    <source>
        <dbReference type="PROSITE" id="PS50928"/>
    </source>
</evidence>
<evidence type="ECO:0000256" key="7">
    <source>
        <dbReference type="RuleBase" id="RU363032"/>
    </source>
</evidence>
<evidence type="ECO:0000256" key="3">
    <source>
        <dbReference type="ARBA" id="ARBA00022475"/>
    </source>
</evidence>
<keyword evidence="3" id="KW-1003">Cell membrane</keyword>
<evidence type="ECO:0000256" key="4">
    <source>
        <dbReference type="ARBA" id="ARBA00022692"/>
    </source>
</evidence>
<gene>
    <name evidence="9" type="ORF">GCM10009768_01420</name>
</gene>
<feature type="transmembrane region" description="Helical" evidence="7">
    <location>
        <begin position="142"/>
        <end position="164"/>
    </location>
</feature>
<dbReference type="EMBL" id="BAAAOB010000001">
    <property type="protein sequence ID" value="GAA1776639.1"/>
    <property type="molecule type" value="Genomic_DNA"/>
</dbReference>
<feature type="transmembrane region" description="Helical" evidence="7">
    <location>
        <begin position="229"/>
        <end position="248"/>
    </location>
</feature>
<dbReference type="Pfam" id="PF00528">
    <property type="entry name" value="BPD_transp_1"/>
    <property type="match status" value="1"/>
</dbReference>
<organism evidence="9 10">
    <name type="scientific">Leucobacter iarius</name>
    <dbReference type="NCBI Taxonomy" id="333963"/>
    <lineage>
        <taxon>Bacteria</taxon>
        <taxon>Bacillati</taxon>
        <taxon>Actinomycetota</taxon>
        <taxon>Actinomycetes</taxon>
        <taxon>Micrococcales</taxon>
        <taxon>Microbacteriaceae</taxon>
        <taxon>Leucobacter</taxon>
    </lineage>
</organism>
<evidence type="ECO:0000256" key="6">
    <source>
        <dbReference type="ARBA" id="ARBA00023136"/>
    </source>
</evidence>
<dbReference type="SUPFAM" id="SSF161098">
    <property type="entry name" value="MetI-like"/>
    <property type="match status" value="1"/>
</dbReference>
<dbReference type="InterPro" id="IPR035906">
    <property type="entry name" value="MetI-like_sf"/>
</dbReference>
<evidence type="ECO:0000256" key="5">
    <source>
        <dbReference type="ARBA" id="ARBA00022989"/>
    </source>
</evidence>
<evidence type="ECO:0000256" key="2">
    <source>
        <dbReference type="ARBA" id="ARBA00022448"/>
    </source>
</evidence>
<feature type="transmembrane region" description="Helical" evidence="7">
    <location>
        <begin position="176"/>
        <end position="194"/>
    </location>
</feature>
<reference evidence="9 10" key="1">
    <citation type="journal article" date="2019" name="Int. J. Syst. Evol. Microbiol.">
        <title>The Global Catalogue of Microorganisms (GCM) 10K type strain sequencing project: providing services to taxonomists for standard genome sequencing and annotation.</title>
        <authorList>
            <consortium name="The Broad Institute Genomics Platform"/>
            <consortium name="The Broad Institute Genome Sequencing Center for Infectious Disease"/>
            <person name="Wu L."/>
            <person name="Ma J."/>
        </authorList>
    </citation>
    <scope>NUCLEOTIDE SEQUENCE [LARGE SCALE GENOMIC DNA]</scope>
    <source>
        <strain evidence="9 10">JCM 14736</strain>
    </source>
</reference>